<dbReference type="Proteomes" id="UP001732700">
    <property type="component" value="Chromosome 7A"/>
</dbReference>
<protein>
    <submittedName>
        <fullName evidence="1">Uncharacterized protein</fullName>
    </submittedName>
</protein>
<proteinExistence type="predicted"/>
<keyword evidence="2" id="KW-1185">Reference proteome</keyword>
<dbReference type="EnsemblPlants" id="AVESA.00010b.r2.7AG1204090.1">
    <property type="protein sequence ID" value="AVESA.00010b.r2.7AG1204090.1.CDS"/>
    <property type="gene ID" value="AVESA.00010b.r2.7AG1204090"/>
</dbReference>
<organism evidence="1 2">
    <name type="scientific">Avena sativa</name>
    <name type="common">Oat</name>
    <dbReference type="NCBI Taxonomy" id="4498"/>
    <lineage>
        <taxon>Eukaryota</taxon>
        <taxon>Viridiplantae</taxon>
        <taxon>Streptophyta</taxon>
        <taxon>Embryophyta</taxon>
        <taxon>Tracheophyta</taxon>
        <taxon>Spermatophyta</taxon>
        <taxon>Magnoliopsida</taxon>
        <taxon>Liliopsida</taxon>
        <taxon>Poales</taxon>
        <taxon>Poaceae</taxon>
        <taxon>BOP clade</taxon>
        <taxon>Pooideae</taxon>
        <taxon>Poodae</taxon>
        <taxon>Poeae</taxon>
        <taxon>Poeae Chloroplast Group 1 (Aveneae type)</taxon>
        <taxon>Aveninae</taxon>
        <taxon>Avena</taxon>
    </lineage>
</organism>
<sequence>MAPSETMLESAAYRRMRAENPAEFVPRSVFFARDGGSGIDRRNSLWVKAALVYESLTGRHVDDGAKPVATSLLIRLADACHARIPRDDPPPQTVASVVKKELDDVKNELLDAKLGVPPNVAAAAGGVDVGGGENPPRKTTADVVPDEEGSDENKRVIDAIFLVVGFLSRLSRAASGISRDAVDEGFRSTHMHDIVTDVIKLENQLPLKLLLDVVDHVEDAVRDIAAAAPATEFEDLKECLEGYKLGFTRATFFQDVVRPFCWYYSPFFNKQLPAAAAAAPPKDGQTDSIADDPETGSRTLLDFLHDSVVPVVPRAASEKGAGGGKTSRMPTARELSRSGVRIAPGEDGRAAVEFDETSARLRLPALVYDFKLATVARNLLAREYEEQSKPVTRYFQMMNELVQEAADARILRRAGAVRGGGTSGAEVHELVKRINGYATYPSVFMAMDVQIEKVRRFHDKRMQNFLVRYRPGVIWASSVAAVSVVAIVAVRRNRG</sequence>
<name>A0ACD5ZJV3_AVESA</name>
<evidence type="ECO:0000313" key="1">
    <source>
        <dbReference type="EnsemblPlants" id="AVESA.00010b.r2.7AG1204090.1.CDS"/>
    </source>
</evidence>
<reference evidence="1" key="2">
    <citation type="submission" date="2025-09" db="UniProtKB">
        <authorList>
            <consortium name="EnsemblPlants"/>
        </authorList>
    </citation>
    <scope>IDENTIFICATION</scope>
</reference>
<reference evidence="1" key="1">
    <citation type="submission" date="2021-05" db="EMBL/GenBank/DDBJ databases">
        <authorList>
            <person name="Scholz U."/>
            <person name="Mascher M."/>
            <person name="Fiebig A."/>
        </authorList>
    </citation>
    <scope>NUCLEOTIDE SEQUENCE [LARGE SCALE GENOMIC DNA]</scope>
</reference>
<accession>A0ACD5ZJV3</accession>
<evidence type="ECO:0000313" key="2">
    <source>
        <dbReference type="Proteomes" id="UP001732700"/>
    </source>
</evidence>